<gene>
    <name evidence="1" type="ORF">P9271_15525</name>
</gene>
<accession>A0ABU6P2H6</accession>
<protein>
    <recommendedName>
        <fullName evidence="3">Polymer-forming cytoskeletal protein</fullName>
    </recommendedName>
</protein>
<name>A0ABU6P2H6_9BACI</name>
<dbReference type="GeneID" id="301139703"/>
<dbReference type="RefSeq" id="WP_066225536.1">
    <property type="nucleotide sequence ID" value="NZ_JARTFQ010000004.1"/>
</dbReference>
<evidence type="ECO:0008006" key="3">
    <source>
        <dbReference type="Google" id="ProtNLM"/>
    </source>
</evidence>
<dbReference type="EMBL" id="JARTFS010000013">
    <property type="protein sequence ID" value="MED4402714.1"/>
    <property type="molecule type" value="Genomic_DNA"/>
</dbReference>
<proteinExistence type="predicted"/>
<sequence>MENSENIEVAAEHFSGTVGQPKIYKGSIIVNLTNAEKLENAVIKGNLVLTGTPSVNLTFSNIIVEGNLDVSKVEADNIDFDNITVAGDIEL</sequence>
<reference evidence="1 2" key="1">
    <citation type="submission" date="2023-03" db="EMBL/GenBank/DDBJ databases">
        <title>Bacillus Genome Sequencing.</title>
        <authorList>
            <person name="Dunlap C."/>
        </authorList>
    </citation>
    <scope>NUCLEOTIDE SEQUENCE [LARGE SCALE GENOMIC DNA]</scope>
    <source>
        <strain evidence="1 2">NRS-1717</strain>
    </source>
</reference>
<dbReference type="Proteomes" id="UP001342826">
    <property type="component" value="Unassembled WGS sequence"/>
</dbReference>
<evidence type="ECO:0000313" key="2">
    <source>
        <dbReference type="Proteomes" id="UP001342826"/>
    </source>
</evidence>
<evidence type="ECO:0000313" key="1">
    <source>
        <dbReference type="EMBL" id="MED4402714.1"/>
    </source>
</evidence>
<organism evidence="1 2">
    <name type="scientific">Metabacillus fastidiosus</name>
    <dbReference type="NCBI Taxonomy" id="1458"/>
    <lineage>
        <taxon>Bacteria</taxon>
        <taxon>Bacillati</taxon>
        <taxon>Bacillota</taxon>
        <taxon>Bacilli</taxon>
        <taxon>Bacillales</taxon>
        <taxon>Bacillaceae</taxon>
        <taxon>Metabacillus</taxon>
    </lineage>
</organism>
<comment type="caution">
    <text evidence="1">The sequence shown here is derived from an EMBL/GenBank/DDBJ whole genome shotgun (WGS) entry which is preliminary data.</text>
</comment>
<keyword evidence="2" id="KW-1185">Reference proteome</keyword>